<dbReference type="SUPFAM" id="SSF56801">
    <property type="entry name" value="Acetyl-CoA synthetase-like"/>
    <property type="match status" value="1"/>
</dbReference>
<dbReference type="Gene3D" id="3.30.300.30">
    <property type="match status" value="1"/>
</dbReference>
<evidence type="ECO:0000313" key="3">
    <source>
        <dbReference type="EMBL" id="SDP71732.1"/>
    </source>
</evidence>
<dbReference type="EMBL" id="FNJI01000038">
    <property type="protein sequence ID" value="SDP71732.1"/>
    <property type="molecule type" value="Genomic_DNA"/>
</dbReference>
<proteinExistence type="predicted"/>
<sequence length="572" mass="64047">MDEHQLTQMLRADEEIITKKLDYWAQEAGGKTFFYYGEDDVTLTYAEFSKRTDAIAGNLAAIGIEQGDHVSVFTTNSLLCTLMMFGIWKAGAVFCPVNFSFSRRLLAYQLNDTAPKLIVTAPDLLPKVNEIAEELKSLPAVTVYQAPEGSHDYTAELPAVHSSLKAVTWEELTGPASRPDITVTFHDPANLVYTSGTTGPSKGVVQSYRWMAGYSYGLRAILTPDDVIYNDLPLYHVGGAIANVCRAVWAGCEVVVWNRFSPNEFWNRIHSRKVTTAILLDVMLSWLTKAEPRDDDRRNTLNKVYMQPLPLNHSDFAKRFGIDFVQAAFGQTETGMGAFVILKELEEGQGTPPDQYHGMSHSEVKKAAEESGLLLMAGEKATRKGLMGYPSPFVEVSIRNENDEECPVEEPGQLTYRPRLPGLLFQSYLGKPEKTIEALKNLWFHTGDAAVLDKDGLLYFVDRLGDRIRVRGENLSSFQVEDMLTQLSAVNICAVVSIPSDEGDEDDIVAYIVPSAGKDLTEDEVRSYSDDNLPKFMRPRYIRIVDSIPQTLTHKVEKYKLRNMILQELGRK</sequence>
<keyword evidence="4" id="KW-1185">Reference proteome</keyword>
<organism evidence="3 4">
    <name type="scientific">Desulforhopalus singaporensis</name>
    <dbReference type="NCBI Taxonomy" id="91360"/>
    <lineage>
        <taxon>Bacteria</taxon>
        <taxon>Pseudomonadati</taxon>
        <taxon>Thermodesulfobacteriota</taxon>
        <taxon>Desulfobulbia</taxon>
        <taxon>Desulfobulbales</taxon>
        <taxon>Desulfocapsaceae</taxon>
        <taxon>Desulforhopalus</taxon>
    </lineage>
</organism>
<dbReference type="PANTHER" id="PTHR43767:SF1">
    <property type="entry name" value="NONRIBOSOMAL PEPTIDE SYNTHASE PES1 (EUROFUNG)-RELATED"/>
    <property type="match status" value="1"/>
</dbReference>
<evidence type="ECO:0000259" key="2">
    <source>
        <dbReference type="Pfam" id="PF13193"/>
    </source>
</evidence>
<dbReference type="InterPro" id="IPR050237">
    <property type="entry name" value="ATP-dep_AMP-bd_enzyme"/>
</dbReference>
<protein>
    <submittedName>
        <fullName evidence="3">Crotonobetaine/carnitine-CoA ligase</fullName>
    </submittedName>
</protein>
<dbReference type="PANTHER" id="PTHR43767">
    <property type="entry name" value="LONG-CHAIN-FATTY-ACID--COA LIGASE"/>
    <property type="match status" value="1"/>
</dbReference>
<evidence type="ECO:0000313" key="4">
    <source>
        <dbReference type="Proteomes" id="UP000199073"/>
    </source>
</evidence>
<dbReference type="InterPro" id="IPR045851">
    <property type="entry name" value="AMP-bd_C_sf"/>
</dbReference>
<dbReference type="InterPro" id="IPR020845">
    <property type="entry name" value="AMP-binding_CS"/>
</dbReference>
<dbReference type="InterPro" id="IPR042099">
    <property type="entry name" value="ANL_N_sf"/>
</dbReference>
<dbReference type="RefSeq" id="WP_092225709.1">
    <property type="nucleotide sequence ID" value="NZ_FNJI01000038.1"/>
</dbReference>
<name>A0A1H0UZP1_9BACT</name>
<reference evidence="3 4" key="1">
    <citation type="submission" date="2016-10" db="EMBL/GenBank/DDBJ databases">
        <authorList>
            <person name="de Groot N.N."/>
        </authorList>
    </citation>
    <scope>NUCLEOTIDE SEQUENCE [LARGE SCALE GENOMIC DNA]</scope>
    <source>
        <strain evidence="3 4">DSM 12130</strain>
    </source>
</reference>
<dbReference type="Pfam" id="PF00501">
    <property type="entry name" value="AMP-binding"/>
    <property type="match status" value="1"/>
</dbReference>
<dbReference type="GO" id="GO:0016878">
    <property type="term" value="F:acid-thiol ligase activity"/>
    <property type="evidence" value="ECO:0007669"/>
    <property type="project" value="UniProtKB-ARBA"/>
</dbReference>
<dbReference type="Pfam" id="PF13193">
    <property type="entry name" value="AMP-binding_C"/>
    <property type="match status" value="1"/>
</dbReference>
<evidence type="ECO:0000259" key="1">
    <source>
        <dbReference type="Pfam" id="PF00501"/>
    </source>
</evidence>
<dbReference type="AlphaFoldDB" id="A0A1H0UZP1"/>
<dbReference type="Gene3D" id="3.40.50.12780">
    <property type="entry name" value="N-terminal domain of ligase-like"/>
    <property type="match status" value="1"/>
</dbReference>
<dbReference type="STRING" id="91360.SAMN05660330_03797"/>
<dbReference type="PROSITE" id="PS00455">
    <property type="entry name" value="AMP_BINDING"/>
    <property type="match status" value="1"/>
</dbReference>
<dbReference type="InterPro" id="IPR025110">
    <property type="entry name" value="AMP-bd_C"/>
</dbReference>
<dbReference type="OrthoDB" id="9803968at2"/>
<dbReference type="InterPro" id="IPR000873">
    <property type="entry name" value="AMP-dep_synth/lig_dom"/>
</dbReference>
<feature type="domain" description="AMP-binding enzyme C-terminal" evidence="2">
    <location>
        <begin position="479"/>
        <end position="555"/>
    </location>
</feature>
<feature type="domain" description="AMP-dependent synthetase/ligase" evidence="1">
    <location>
        <begin position="22"/>
        <end position="417"/>
    </location>
</feature>
<keyword evidence="3" id="KW-0436">Ligase</keyword>
<gene>
    <name evidence="3" type="ORF">SAMN05660330_03797</name>
</gene>
<accession>A0A1H0UZP1</accession>
<dbReference type="Proteomes" id="UP000199073">
    <property type="component" value="Unassembled WGS sequence"/>
</dbReference>